<dbReference type="CDD" id="cd02796">
    <property type="entry name" value="tRNA_bind_bactPheRS"/>
    <property type="match status" value="1"/>
</dbReference>
<keyword evidence="6 15" id="KW-0436">Ligase</keyword>
<evidence type="ECO:0000256" key="12">
    <source>
        <dbReference type="ARBA" id="ARBA00022917"/>
    </source>
</evidence>
<dbReference type="Gene3D" id="3.30.930.10">
    <property type="entry name" value="Bira Bifunctional Protein, Domain 2"/>
    <property type="match status" value="1"/>
</dbReference>
<name>A0ABW2JNR4_9ACTN</name>
<dbReference type="InterPro" id="IPR045864">
    <property type="entry name" value="aa-tRNA-synth_II/BPL/LPL"/>
</dbReference>
<dbReference type="Pfam" id="PF03484">
    <property type="entry name" value="B5"/>
    <property type="match status" value="1"/>
</dbReference>
<dbReference type="InterPro" id="IPR009061">
    <property type="entry name" value="DNA-bd_dom_put_sf"/>
</dbReference>
<evidence type="ECO:0000256" key="5">
    <source>
        <dbReference type="ARBA" id="ARBA00022555"/>
    </source>
</evidence>
<dbReference type="InterPro" id="IPR012340">
    <property type="entry name" value="NA-bd_OB-fold"/>
</dbReference>
<dbReference type="Pfam" id="PF03147">
    <property type="entry name" value="FDX-ACB"/>
    <property type="match status" value="1"/>
</dbReference>
<evidence type="ECO:0000256" key="15">
    <source>
        <dbReference type="HAMAP-Rule" id="MF_00283"/>
    </source>
</evidence>
<keyword evidence="12 15" id="KW-0648">Protein biosynthesis</keyword>
<dbReference type="SMART" id="SM00873">
    <property type="entry name" value="B3_4"/>
    <property type="match status" value="1"/>
</dbReference>
<dbReference type="GO" id="GO:0004826">
    <property type="term" value="F:phenylalanine-tRNA ligase activity"/>
    <property type="evidence" value="ECO:0007669"/>
    <property type="project" value="UniProtKB-EC"/>
</dbReference>
<dbReference type="PANTHER" id="PTHR10947:SF0">
    <property type="entry name" value="PHENYLALANINE--TRNA LIGASE BETA SUBUNIT"/>
    <property type="match status" value="1"/>
</dbReference>
<dbReference type="RefSeq" id="WP_381835174.1">
    <property type="nucleotide sequence ID" value="NZ_JBHTCF010000012.1"/>
</dbReference>
<evidence type="ECO:0000259" key="18">
    <source>
        <dbReference type="PROSITE" id="PS51447"/>
    </source>
</evidence>
<dbReference type="InterPro" id="IPR005147">
    <property type="entry name" value="tRNA_synthase_B5-dom"/>
</dbReference>
<dbReference type="PROSITE" id="PS51447">
    <property type="entry name" value="FDX_ACB"/>
    <property type="match status" value="1"/>
</dbReference>
<comment type="caution">
    <text evidence="20">The sequence shown here is derived from an EMBL/GenBank/DDBJ whole genome shotgun (WGS) entry which is preliminary data.</text>
</comment>
<sequence>MRVPLSWLREYVDLPAGTTGRDVQEKLVGVGLEVETVEQLGADLKGPLVVGQVLTIEELEGFKKPIRFCTVDVGQANGTGEPQEIVCGARNFAVGDKVVVVLPGATLPGGFEISARKTYGKKSHGMICSGDELGMGDDGSGGIIVLPPEHEVGTDAIELLELVDEVLDIAVTPDRGYCLSMRGVARETATAYGLPLRDPALLDVPPPNSYGYVVKVSDPIGCDRFTARTVTGLHPEARSPIWLRRRLQKAGMRPISLAVDVANYVMLELGQPLHTYDRSSLDGPIGVRRAEPGEKLTTLDGVQRVLDAEDLVITDNRGPIGLAGVMGGANTEIADAEIDPETGEANGTTDVVIEAAHFEQLSIARTARRHKLASEASKRFERGVDPQAAPAAAQRTVDLLVLLAGGTAEAGVTEVIAPTAPRTITIPANHPDKVAGVDYGRETVVRRLQEVGCDVYGQDDLTVTVPSWRPDLTDPNDLAEEVIRLEGYENLPSTLPSPPDGMGLTERQRTHRRVGRALAGAGYVEALNYPFIGEQVFDQLQLAADDTNRRVVKLVNPLSDEEPALRTTLLPGLLQALRRNDSRGSHDLALFETGTVFHPREEQRTAVRLPVDRRPTDEELTQGLDEALPYQWRNVAVVLAGAREQAGWWGKGRPADWADAIEAARTVARETGVELTVRKGQYGPWHPGRCAEFVVTADGADKVVGYAGELHPRVVKALGLPDRTCAMELELDALVADEVLAAPRISTFPVATQDVALVVDESVPAADVEQALREGAGELLESIRLFDVFTGEQLGEGKKSLAYALRFRAGDRTLTVEEATAARDAATALAGERTGAVLRGA</sequence>
<evidence type="ECO:0000256" key="8">
    <source>
        <dbReference type="ARBA" id="ARBA00022741"/>
    </source>
</evidence>
<keyword evidence="4 15" id="KW-0963">Cytoplasm</keyword>
<evidence type="ECO:0000256" key="7">
    <source>
        <dbReference type="ARBA" id="ARBA00022723"/>
    </source>
</evidence>
<evidence type="ECO:0000256" key="2">
    <source>
        <dbReference type="ARBA" id="ARBA00008653"/>
    </source>
</evidence>
<proteinExistence type="inferred from homology"/>
<dbReference type="InterPro" id="IPR036690">
    <property type="entry name" value="Fdx_antiC-bd_sf"/>
</dbReference>
<keyword evidence="13 15" id="KW-0030">Aminoacyl-tRNA synthetase</keyword>
<keyword evidence="8 15" id="KW-0547">Nucleotide-binding</keyword>
<feature type="binding site" evidence="15">
    <location>
        <position position="480"/>
    </location>
    <ligand>
        <name>Mg(2+)</name>
        <dbReference type="ChEBI" id="CHEBI:18420"/>
        <note>shared with alpha subunit</note>
    </ligand>
</feature>
<keyword evidence="11 16" id="KW-0694">RNA-binding</keyword>
<dbReference type="InterPro" id="IPR041616">
    <property type="entry name" value="PheRS_beta_core"/>
</dbReference>
<dbReference type="SUPFAM" id="SSF55681">
    <property type="entry name" value="Class II aaRS and biotin synthetases"/>
    <property type="match status" value="1"/>
</dbReference>
<feature type="binding site" evidence="15">
    <location>
        <position position="481"/>
    </location>
    <ligand>
        <name>Mg(2+)</name>
        <dbReference type="ChEBI" id="CHEBI:18420"/>
        <note>shared with alpha subunit</note>
    </ligand>
</feature>
<dbReference type="InterPro" id="IPR045060">
    <property type="entry name" value="Phe-tRNA-ligase_IIc_bsu"/>
</dbReference>
<dbReference type="CDD" id="cd00769">
    <property type="entry name" value="PheRS_beta_core"/>
    <property type="match status" value="1"/>
</dbReference>
<evidence type="ECO:0000256" key="3">
    <source>
        <dbReference type="ARBA" id="ARBA00011209"/>
    </source>
</evidence>
<dbReference type="InterPro" id="IPR004532">
    <property type="entry name" value="Phe-tRNA-ligase_IIc_bsu_bact"/>
</dbReference>
<dbReference type="Gene3D" id="3.30.70.380">
    <property type="entry name" value="Ferrodoxin-fold anticodon-binding domain"/>
    <property type="match status" value="1"/>
</dbReference>
<dbReference type="Pfam" id="PF03483">
    <property type="entry name" value="B3_4"/>
    <property type="match status" value="1"/>
</dbReference>
<dbReference type="InterPro" id="IPR002547">
    <property type="entry name" value="tRNA-bd_dom"/>
</dbReference>
<comment type="similarity">
    <text evidence="2 15">Belongs to the phenylalanyl-tRNA synthetase beta subunit family. Type 1 subfamily.</text>
</comment>
<evidence type="ECO:0000256" key="16">
    <source>
        <dbReference type="PROSITE-ProRule" id="PRU00209"/>
    </source>
</evidence>
<evidence type="ECO:0000256" key="1">
    <source>
        <dbReference type="ARBA" id="ARBA00004496"/>
    </source>
</evidence>
<evidence type="ECO:0000259" key="17">
    <source>
        <dbReference type="PROSITE" id="PS50886"/>
    </source>
</evidence>
<comment type="subunit">
    <text evidence="3 15">Tetramer of two alpha and two beta subunits.</text>
</comment>
<dbReference type="SUPFAM" id="SSF56037">
    <property type="entry name" value="PheT/TilS domain"/>
    <property type="match status" value="1"/>
</dbReference>
<dbReference type="SUPFAM" id="SSF46955">
    <property type="entry name" value="Putative DNA-binding domain"/>
    <property type="match status" value="1"/>
</dbReference>
<feature type="domain" description="FDX-ACB" evidence="18">
    <location>
        <begin position="746"/>
        <end position="839"/>
    </location>
</feature>
<dbReference type="PROSITE" id="PS50886">
    <property type="entry name" value="TRBD"/>
    <property type="match status" value="1"/>
</dbReference>
<dbReference type="InterPro" id="IPR005146">
    <property type="entry name" value="B3/B4_tRNA-bd"/>
</dbReference>
<evidence type="ECO:0000256" key="6">
    <source>
        <dbReference type="ARBA" id="ARBA00022598"/>
    </source>
</evidence>
<evidence type="ECO:0000256" key="9">
    <source>
        <dbReference type="ARBA" id="ARBA00022840"/>
    </source>
</evidence>
<comment type="catalytic activity">
    <reaction evidence="14 15">
        <text>tRNA(Phe) + L-phenylalanine + ATP = L-phenylalanyl-tRNA(Phe) + AMP + diphosphate + H(+)</text>
        <dbReference type="Rhea" id="RHEA:19413"/>
        <dbReference type="Rhea" id="RHEA-COMP:9668"/>
        <dbReference type="Rhea" id="RHEA-COMP:9699"/>
        <dbReference type="ChEBI" id="CHEBI:15378"/>
        <dbReference type="ChEBI" id="CHEBI:30616"/>
        <dbReference type="ChEBI" id="CHEBI:33019"/>
        <dbReference type="ChEBI" id="CHEBI:58095"/>
        <dbReference type="ChEBI" id="CHEBI:78442"/>
        <dbReference type="ChEBI" id="CHEBI:78531"/>
        <dbReference type="ChEBI" id="CHEBI:456215"/>
        <dbReference type="EC" id="6.1.1.20"/>
    </reaction>
</comment>
<comment type="cofactor">
    <cofactor evidence="15">
        <name>Mg(2+)</name>
        <dbReference type="ChEBI" id="CHEBI:18420"/>
    </cofactor>
    <text evidence="15">Binds 2 magnesium ions per tetramer.</text>
</comment>
<dbReference type="NCBIfam" id="TIGR00472">
    <property type="entry name" value="pheT_bact"/>
    <property type="match status" value="1"/>
</dbReference>
<evidence type="ECO:0000256" key="11">
    <source>
        <dbReference type="ARBA" id="ARBA00022884"/>
    </source>
</evidence>
<feature type="binding site" evidence="15">
    <location>
        <position position="471"/>
    </location>
    <ligand>
        <name>Mg(2+)</name>
        <dbReference type="ChEBI" id="CHEBI:18420"/>
        <note>shared with alpha subunit</note>
    </ligand>
</feature>
<dbReference type="PANTHER" id="PTHR10947">
    <property type="entry name" value="PHENYLALANYL-TRNA SYNTHETASE BETA CHAIN AND LEUCINE-RICH REPEAT-CONTAINING PROTEIN 47"/>
    <property type="match status" value="1"/>
</dbReference>
<evidence type="ECO:0000256" key="4">
    <source>
        <dbReference type="ARBA" id="ARBA00022490"/>
    </source>
</evidence>
<dbReference type="Pfam" id="PF17759">
    <property type="entry name" value="tRNA_synthFbeta"/>
    <property type="match status" value="1"/>
</dbReference>
<dbReference type="InterPro" id="IPR020825">
    <property type="entry name" value="Phe-tRNA_synthase-like_B3/B4"/>
</dbReference>
<dbReference type="Gene3D" id="2.40.50.140">
    <property type="entry name" value="Nucleic acid-binding proteins"/>
    <property type="match status" value="1"/>
</dbReference>
<dbReference type="Pfam" id="PF01588">
    <property type="entry name" value="tRNA_bind"/>
    <property type="match status" value="1"/>
</dbReference>
<dbReference type="Proteomes" id="UP001596523">
    <property type="component" value="Unassembled WGS sequence"/>
</dbReference>
<evidence type="ECO:0000256" key="10">
    <source>
        <dbReference type="ARBA" id="ARBA00022842"/>
    </source>
</evidence>
<gene>
    <name evidence="15 20" type="primary">pheT</name>
    <name evidence="20" type="ORF">ACFQVC_26675</name>
</gene>
<feature type="binding site" evidence="15">
    <location>
        <position position="477"/>
    </location>
    <ligand>
        <name>Mg(2+)</name>
        <dbReference type="ChEBI" id="CHEBI:18420"/>
        <note>shared with alpha subunit</note>
    </ligand>
</feature>
<dbReference type="EC" id="6.1.1.20" evidence="15"/>
<evidence type="ECO:0000259" key="19">
    <source>
        <dbReference type="PROSITE" id="PS51483"/>
    </source>
</evidence>
<accession>A0ABW2JNR4</accession>
<dbReference type="PROSITE" id="PS51483">
    <property type="entry name" value="B5"/>
    <property type="match status" value="1"/>
</dbReference>
<keyword evidence="5 16" id="KW-0820">tRNA-binding</keyword>
<dbReference type="SMART" id="SM00896">
    <property type="entry name" value="FDX-ACB"/>
    <property type="match status" value="1"/>
</dbReference>
<evidence type="ECO:0000313" key="20">
    <source>
        <dbReference type="EMBL" id="MFC7307796.1"/>
    </source>
</evidence>
<dbReference type="SUPFAM" id="SSF50249">
    <property type="entry name" value="Nucleic acid-binding proteins"/>
    <property type="match status" value="1"/>
</dbReference>
<keyword evidence="9 15" id="KW-0067">ATP-binding</keyword>
<evidence type="ECO:0000256" key="14">
    <source>
        <dbReference type="ARBA" id="ARBA00049255"/>
    </source>
</evidence>
<comment type="subcellular location">
    <subcellularLocation>
        <location evidence="1 15">Cytoplasm</location>
    </subcellularLocation>
</comment>
<dbReference type="Gene3D" id="3.30.56.10">
    <property type="match status" value="2"/>
</dbReference>
<dbReference type="SUPFAM" id="SSF54991">
    <property type="entry name" value="Anticodon-binding domain of PheRS"/>
    <property type="match status" value="1"/>
</dbReference>
<feature type="domain" description="B5" evidence="19">
    <location>
        <begin position="419"/>
        <end position="493"/>
    </location>
</feature>
<reference evidence="21" key="1">
    <citation type="journal article" date="2019" name="Int. J. Syst. Evol. Microbiol.">
        <title>The Global Catalogue of Microorganisms (GCM) 10K type strain sequencing project: providing services to taxonomists for standard genome sequencing and annotation.</title>
        <authorList>
            <consortium name="The Broad Institute Genomics Platform"/>
            <consortium name="The Broad Institute Genome Sequencing Center for Infectious Disease"/>
            <person name="Wu L."/>
            <person name="Ma J."/>
        </authorList>
    </citation>
    <scope>NUCLEOTIDE SEQUENCE [LARGE SCALE GENOMIC DNA]</scope>
    <source>
        <strain evidence="21">SYNS20</strain>
    </source>
</reference>
<protein>
    <recommendedName>
        <fullName evidence="15">Phenylalanine--tRNA ligase beta subunit</fullName>
        <ecNumber evidence="15">6.1.1.20</ecNumber>
    </recommendedName>
    <alternativeName>
        <fullName evidence="15">Phenylalanyl-tRNA synthetase beta subunit</fullName>
        <shortName evidence="15">PheRS</shortName>
    </alternativeName>
</protein>
<dbReference type="InterPro" id="IPR033714">
    <property type="entry name" value="tRNA_bind_bactPheRS"/>
</dbReference>
<dbReference type="EMBL" id="JBHTCF010000012">
    <property type="protein sequence ID" value="MFC7307796.1"/>
    <property type="molecule type" value="Genomic_DNA"/>
</dbReference>
<feature type="domain" description="TRNA-binding" evidence="17">
    <location>
        <begin position="42"/>
        <end position="157"/>
    </location>
</feature>
<dbReference type="InterPro" id="IPR005121">
    <property type="entry name" value="Fdx_antiC-bd"/>
</dbReference>
<evidence type="ECO:0000313" key="21">
    <source>
        <dbReference type="Proteomes" id="UP001596523"/>
    </source>
</evidence>
<keyword evidence="10 15" id="KW-0460">Magnesium</keyword>
<dbReference type="HAMAP" id="MF_00283">
    <property type="entry name" value="Phe_tRNA_synth_beta1"/>
    <property type="match status" value="1"/>
</dbReference>
<dbReference type="Gene3D" id="3.50.40.10">
    <property type="entry name" value="Phenylalanyl-trna Synthetase, Chain B, domain 3"/>
    <property type="match status" value="1"/>
</dbReference>
<keyword evidence="21" id="KW-1185">Reference proteome</keyword>
<keyword evidence="7 15" id="KW-0479">Metal-binding</keyword>
<dbReference type="SMART" id="SM00874">
    <property type="entry name" value="B5"/>
    <property type="match status" value="1"/>
</dbReference>
<organism evidence="20 21">
    <name type="scientific">Streptomyces monticola</name>
    <dbReference type="NCBI Taxonomy" id="2666263"/>
    <lineage>
        <taxon>Bacteria</taxon>
        <taxon>Bacillati</taxon>
        <taxon>Actinomycetota</taxon>
        <taxon>Actinomycetes</taxon>
        <taxon>Kitasatosporales</taxon>
        <taxon>Streptomycetaceae</taxon>
        <taxon>Streptomyces</taxon>
    </lineage>
</organism>
<evidence type="ECO:0000256" key="13">
    <source>
        <dbReference type="ARBA" id="ARBA00023146"/>
    </source>
</evidence>